<gene>
    <name evidence="4" type="ORF">RHP51_18960</name>
</gene>
<dbReference type="PANTHER" id="PTHR30273:SF2">
    <property type="entry name" value="PROTEIN FECR"/>
    <property type="match status" value="1"/>
</dbReference>
<feature type="transmembrane region" description="Helical" evidence="1">
    <location>
        <begin position="89"/>
        <end position="108"/>
    </location>
</feature>
<dbReference type="RefSeq" id="WP_415865600.1">
    <property type="nucleotide sequence ID" value="NZ_CP134537.1"/>
</dbReference>
<dbReference type="Proteomes" id="UP001302806">
    <property type="component" value="Chromosome"/>
</dbReference>
<reference evidence="4 5" key="1">
    <citation type="submission" date="2023-09" db="EMBL/GenBank/DDBJ databases">
        <title>Thalassobella suaedae gen. nov., sp. nov., a marine bacterium of the family Flavobacteriaceae isolated from a halophyte Suaeda japonica.</title>
        <authorList>
            <person name="Lee S.Y."/>
            <person name="Hwang C.Y."/>
        </authorList>
    </citation>
    <scope>NUCLEOTIDE SEQUENCE [LARGE SCALE GENOMIC DNA]</scope>
    <source>
        <strain evidence="4 5">HL-DH14</strain>
    </source>
</reference>
<dbReference type="Gene3D" id="2.60.120.1440">
    <property type="match status" value="1"/>
</dbReference>
<dbReference type="Gene3D" id="3.55.50.30">
    <property type="match status" value="1"/>
</dbReference>
<dbReference type="InterPro" id="IPR006860">
    <property type="entry name" value="FecR"/>
</dbReference>
<name>A0ABY9XTV0_9FLAO</name>
<dbReference type="InterPro" id="IPR012373">
    <property type="entry name" value="Ferrdict_sens_TM"/>
</dbReference>
<evidence type="ECO:0000259" key="3">
    <source>
        <dbReference type="Pfam" id="PF16344"/>
    </source>
</evidence>
<organism evidence="4 5">
    <name type="scientific">Thalassobellus suaedae</name>
    <dbReference type="NCBI Taxonomy" id="3074124"/>
    <lineage>
        <taxon>Bacteria</taxon>
        <taxon>Pseudomonadati</taxon>
        <taxon>Bacteroidota</taxon>
        <taxon>Flavobacteriia</taxon>
        <taxon>Flavobacteriales</taxon>
        <taxon>Flavobacteriaceae</taxon>
        <taxon>Thalassobellus</taxon>
    </lineage>
</organism>
<evidence type="ECO:0000313" key="5">
    <source>
        <dbReference type="Proteomes" id="UP001302806"/>
    </source>
</evidence>
<proteinExistence type="predicted"/>
<evidence type="ECO:0000259" key="2">
    <source>
        <dbReference type="Pfam" id="PF04773"/>
    </source>
</evidence>
<protein>
    <submittedName>
        <fullName evidence="4">FecR family protein</fullName>
    </submittedName>
</protein>
<evidence type="ECO:0000313" key="4">
    <source>
        <dbReference type="EMBL" id="WNH09074.1"/>
    </source>
</evidence>
<keyword evidence="1" id="KW-1133">Transmembrane helix</keyword>
<keyword evidence="1" id="KW-0812">Transmembrane</keyword>
<dbReference type="Pfam" id="PF04773">
    <property type="entry name" value="FecR"/>
    <property type="match status" value="1"/>
</dbReference>
<feature type="domain" description="FecR protein" evidence="2">
    <location>
        <begin position="180"/>
        <end position="278"/>
    </location>
</feature>
<keyword evidence="1" id="KW-0472">Membrane</keyword>
<feature type="domain" description="Protein FecR C-terminal" evidence="3">
    <location>
        <begin position="321"/>
        <end position="389"/>
    </location>
</feature>
<dbReference type="Pfam" id="PF16344">
    <property type="entry name" value="FecR_C"/>
    <property type="match status" value="1"/>
</dbReference>
<dbReference type="InterPro" id="IPR032508">
    <property type="entry name" value="FecR_C"/>
</dbReference>
<accession>A0ABY9XTV0</accession>
<dbReference type="EMBL" id="CP134537">
    <property type="protein sequence ID" value="WNH09074.1"/>
    <property type="molecule type" value="Genomic_DNA"/>
</dbReference>
<sequence length="391" mass="44795">MVPKETENIIVKFLTHQCSSNELDYLEDWLQDSGNYELFLAYVKINYSVDYNLKSFEKTEVRDSLLSLIDDDKKLKESKVVKLKIINNLIKVSSAAIIIGVLATAYMFNEKLFNYEREEPVIVNSFIEPGTDKSTLTLEDGSEIELNKGEEFVLQNVNSNGEEIIYEDKGGKDLKYNILTVPRGGQFQITLSDGTKVWLNSESQLKYPVAFLKGNTRTVELVYGEAYFDVTSSERNGGDDFKVYQNDQEVHVLGTEFNIKAYKEEANIYTTLVEGEIELSVDDKIQHVAPNQQVKLNVLNRDVKLAEVDVASLISWKEGVFSFEDMSLQEIMVVLSRWYDMDVVFENEAIKSEEFMGVLFKDRDIKEILKSIKNSGVINDYKFNEKKLILN</sequence>
<evidence type="ECO:0000256" key="1">
    <source>
        <dbReference type="SAM" id="Phobius"/>
    </source>
</evidence>
<dbReference type="PANTHER" id="PTHR30273">
    <property type="entry name" value="PERIPLASMIC SIGNAL SENSOR AND SIGMA FACTOR ACTIVATOR FECR-RELATED"/>
    <property type="match status" value="1"/>
</dbReference>